<organism evidence="1 2">
    <name type="scientific">Paralabilibaculum antarcticum</name>
    <dbReference type="NCBI Taxonomy" id="2912572"/>
    <lineage>
        <taxon>Bacteria</taxon>
        <taxon>Pseudomonadati</taxon>
        <taxon>Bacteroidota</taxon>
        <taxon>Bacteroidia</taxon>
        <taxon>Marinilabiliales</taxon>
        <taxon>Marinifilaceae</taxon>
        <taxon>Paralabilibaculum</taxon>
    </lineage>
</organism>
<proteinExistence type="predicted"/>
<keyword evidence="2" id="KW-1185">Reference proteome</keyword>
<evidence type="ECO:0000313" key="2">
    <source>
        <dbReference type="Proteomes" id="UP001528920"/>
    </source>
</evidence>
<dbReference type="EMBL" id="JAKJSC010000001">
    <property type="protein sequence ID" value="MDE5418256.1"/>
    <property type="molecule type" value="Genomic_DNA"/>
</dbReference>
<comment type="caution">
    <text evidence="1">The sequence shown here is derived from an EMBL/GenBank/DDBJ whole genome shotgun (WGS) entry which is preliminary data.</text>
</comment>
<protein>
    <recommendedName>
        <fullName evidence="3">Lipocalin-like domain-containing protein</fullName>
    </recommendedName>
</protein>
<sequence>MKKNNQFFKVLLVIIASLVFSSCDTESMKKIPVDQFVGNWELQGRSMLDGIRVSINKTESGALLGKITEINQNKYVNFFMKPGDVLVSKIKRSSNSEFRLTEKKIGSDLFSTYGLGTSKEFKVEFIDKNTIKLGSSIVYKRIK</sequence>
<gene>
    <name evidence="1" type="ORF">L3049_09555</name>
</gene>
<evidence type="ECO:0000313" key="1">
    <source>
        <dbReference type="EMBL" id="MDE5418256.1"/>
    </source>
</evidence>
<name>A0ABT5VS51_9BACT</name>
<evidence type="ECO:0008006" key="3">
    <source>
        <dbReference type="Google" id="ProtNLM"/>
    </source>
</evidence>
<dbReference type="RefSeq" id="WP_275109582.1">
    <property type="nucleotide sequence ID" value="NZ_JAKJSC010000001.1"/>
</dbReference>
<accession>A0ABT5VS51</accession>
<dbReference type="PROSITE" id="PS51257">
    <property type="entry name" value="PROKAR_LIPOPROTEIN"/>
    <property type="match status" value="1"/>
</dbReference>
<reference evidence="1 2" key="1">
    <citation type="submission" date="2022-01" db="EMBL/GenBank/DDBJ databases">
        <title>Labilibaculum sp. nov, a marine bacterium isolated from Antarctica.</title>
        <authorList>
            <person name="Dai W."/>
        </authorList>
    </citation>
    <scope>NUCLEOTIDE SEQUENCE [LARGE SCALE GENOMIC DNA]</scope>
    <source>
        <strain evidence="1 2">DW002</strain>
    </source>
</reference>
<dbReference type="Proteomes" id="UP001528920">
    <property type="component" value="Unassembled WGS sequence"/>
</dbReference>